<dbReference type="Gene3D" id="1.10.3230.30">
    <property type="entry name" value="Phage gp6-like head-tail connector protein"/>
    <property type="match status" value="1"/>
</dbReference>
<dbReference type="InterPro" id="IPR021146">
    <property type="entry name" value="Phage_gp6-like_head-tail"/>
</dbReference>
<dbReference type="OrthoDB" id="8452319at2"/>
<evidence type="ECO:0000313" key="2">
    <source>
        <dbReference type="Proteomes" id="UP000232062"/>
    </source>
</evidence>
<dbReference type="InterPro" id="IPR006450">
    <property type="entry name" value="Phage_HK97_gp6-like"/>
</dbReference>
<proteinExistence type="predicted"/>
<dbReference type="RefSeq" id="WP_100702690.1">
    <property type="nucleotide sequence ID" value="NZ_MLFP01000005.1"/>
</dbReference>
<dbReference type="Proteomes" id="UP000232062">
    <property type="component" value="Unassembled WGS sequence"/>
</dbReference>
<organism evidence="1 2">
    <name type="scientific">Pantoea rodasii</name>
    <dbReference type="NCBI Taxonomy" id="1076549"/>
    <lineage>
        <taxon>Bacteria</taxon>
        <taxon>Pseudomonadati</taxon>
        <taxon>Pseudomonadota</taxon>
        <taxon>Gammaproteobacteria</taxon>
        <taxon>Enterobacterales</taxon>
        <taxon>Erwiniaceae</taxon>
        <taxon>Pantoea</taxon>
    </lineage>
</organism>
<dbReference type="NCBIfam" id="TIGR01560">
    <property type="entry name" value="put_DNA_pack"/>
    <property type="match status" value="1"/>
</dbReference>
<dbReference type="STRING" id="1076549.HA45_09200"/>
<name>A0A2M9WBV4_9GAMM</name>
<dbReference type="CDD" id="cd08054">
    <property type="entry name" value="gp6"/>
    <property type="match status" value="1"/>
</dbReference>
<protein>
    <submittedName>
        <fullName evidence="1">Phage gp6-like head-tail connector protein</fullName>
    </submittedName>
</protein>
<evidence type="ECO:0000313" key="1">
    <source>
        <dbReference type="EMBL" id="PJZ05006.1"/>
    </source>
</evidence>
<dbReference type="AlphaFoldDB" id="A0A2M9WBV4"/>
<dbReference type="EMBL" id="PIQI01000023">
    <property type="protein sequence ID" value="PJZ05006.1"/>
    <property type="molecule type" value="Genomic_DNA"/>
</dbReference>
<keyword evidence="2" id="KW-1185">Reference proteome</keyword>
<dbReference type="Pfam" id="PF05135">
    <property type="entry name" value="Phage_connect_1"/>
    <property type="match status" value="1"/>
</dbReference>
<accession>A0A2M9WBV4</accession>
<reference evidence="1 2" key="1">
    <citation type="submission" date="2017-11" db="EMBL/GenBank/DDBJ databases">
        <title>The genome sequence of Pantoea rodasii DSM 26611.</title>
        <authorList>
            <person name="Gao J."/>
            <person name="Mao X."/>
            <person name="Sun J."/>
        </authorList>
    </citation>
    <scope>NUCLEOTIDE SEQUENCE [LARGE SCALE GENOMIC DNA]</scope>
    <source>
        <strain evidence="1 2">DSM 26611</strain>
    </source>
</reference>
<gene>
    <name evidence="1" type="ORF">PRCB_16530</name>
</gene>
<comment type="caution">
    <text evidence="1">The sequence shown here is derived from an EMBL/GenBank/DDBJ whole genome shotgun (WGS) entry which is preliminary data.</text>
</comment>
<sequence>MLLTLEEIKLQCRLESDFTAEDQLLELFALAAEAKAVTYLNRNLYKTIADIAPLDTDGMVITEDIRLAILMLVSHWYEHRSSVSELEMTETPQAFEFLLYSRRLPVSGY</sequence>